<proteinExistence type="predicted"/>
<comment type="caution">
    <text evidence="2">The sequence shown here is derived from an EMBL/GenBank/DDBJ whole genome shotgun (WGS) entry which is preliminary data.</text>
</comment>
<keyword evidence="1" id="KW-1133">Transmembrane helix</keyword>
<feature type="transmembrane region" description="Helical" evidence="1">
    <location>
        <begin position="39"/>
        <end position="58"/>
    </location>
</feature>
<dbReference type="EMBL" id="BAABLO010000011">
    <property type="protein sequence ID" value="GAA4723799.1"/>
    <property type="molecule type" value="Genomic_DNA"/>
</dbReference>
<gene>
    <name evidence="2" type="ORF">GCM10025782_22210</name>
</gene>
<name>A0ABP8YBQ8_9MICO</name>
<sequence>MANAYVETRISIARAMIVTLAVLVSGLFTWGAVAVPEPGWWAALPMNAVGVALVLVGSRRRSSTEGGSGGAAMAWGAVVVAASVVVSFALGNAT</sequence>
<feature type="transmembrane region" description="Helical" evidence="1">
    <location>
        <begin position="12"/>
        <end position="33"/>
    </location>
</feature>
<keyword evidence="3" id="KW-1185">Reference proteome</keyword>
<organism evidence="2 3">
    <name type="scientific">Pedococcus ginsenosidimutans</name>
    <dbReference type="NCBI Taxonomy" id="490570"/>
    <lineage>
        <taxon>Bacteria</taxon>
        <taxon>Bacillati</taxon>
        <taxon>Actinomycetota</taxon>
        <taxon>Actinomycetes</taxon>
        <taxon>Micrococcales</taxon>
        <taxon>Intrasporangiaceae</taxon>
        <taxon>Pedococcus</taxon>
    </lineage>
</organism>
<keyword evidence="1" id="KW-0812">Transmembrane</keyword>
<feature type="transmembrane region" description="Helical" evidence="1">
    <location>
        <begin position="70"/>
        <end position="90"/>
    </location>
</feature>
<accession>A0ABP8YBQ8</accession>
<dbReference type="Proteomes" id="UP001500556">
    <property type="component" value="Unassembled WGS sequence"/>
</dbReference>
<evidence type="ECO:0000313" key="3">
    <source>
        <dbReference type="Proteomes" id="UP001500556"/>
    </source>
</evidence>
<evidence type="ECO:0000313" key="2">
    <source>
        <dbReference type="EMBL" id="GAA4723799.1"/>
    </source>
</evidence>
<evidence type="ECO:0000256" key="1">
    <source>
        <dbReference type="SAM" id="Phobius"/>
    </source>
</evidence>
<dbReference type="RefSeq" id="WP_345503305.1">
    <property type="nucleotide sequence ID" value="NZ_BAABLO010000011.1"/>
</dbReference>
<protein>
    <submittedName>
        <fullName evidence="2">Uncharacterized protein</fullName>
    </submittedName>
</protein>
<keyword evidence="1" id="KW-0472">Membrane</keyword>
<reference evidence="3" key="1">
    <citation type="journal article" date="2019" name="Int. J. Syst. Evol. Microbiol.">
        <title>The Global Catalogue of Microorganisms (GCM) 10K type strain sequencing project: providing services to taxonomists for standard genome sequencing and annotation.</title>
        <authorList>
            <consortium name="The Broad Institute Genomics Platform"/>
            <consortium name="The Broad Institute Genome Sequencing Center for Infectious Disease"/>
            <person name="Wu L."/>
            <person name="Ma J."/>
        </authorList>
    </citation>
    <scope>NUCLEOTIDE SEQUENCE [LARGE SCALE GENOMIC DNA]</scope>
    <source>
        <strain evidence="3">JCM 18961</strain>
    </source>
</reference>